<accession>A0A5D4JL64</accession>
<reference evidence="3 4" key="1">
    <citation type="submission" date="2019-08" db="EMBL/GenBank/DDBJ databases">
        <title>Draft genome for granaticin producer strain Streptomyces parvus C05.</title>
        <authorList>
            <person name="Gonzalez-Pimentel J.L."/>
        </authorList>
    </citation>
    <scope>NUCLEOTIDE SEQUENCE [LARGE SCALE GENOMIC DNA]</scope>
    <source>
        <strain evidence="3 4">C05</strain>
    </source>
</reference>
<dbReference type="SUPFAM" id="SSF53098">
    <property type="entry name" value="Ribonuclease H-like"/>
    <property type="match status" value="1"/>
</dbReference>
<dbReference type="InterPro" id="IPR036397">
    <property type="entry name" value="RNaseH_sf"/>
</dbReference>
<feature type="compositionally biased region" description="Acidic residues" evidence="1">
    <location>
        <begin position="689"/>
        <end position="699"/>
    </location>
</feature>
<evidence type="ECO:0000259" key="2">
    <source>
        <dbReference type="PROSITE" id="PS50994"/>
    </source>
</evidence>
<proteinExistence type="predicted"/>
<dbReference type="EMBL" id="VSZQ01000034">
    <property type="protein sequence ID" value="TYR64960.1"/>
    <property type="molecule type" value="Genomic_DNA"/>
</dbReference>
<evidence type="ECO:0000313" key="4">
    <source>
        <dbReference type="Proteomes" id="UP000323242"/>
    </source>
</evidence>
<dbReference type="PANTHER" id="PTHR35004:SF6">
    <property type="entry name" value="TRANSPOSASE"/>
    <property type="match status" value="1"/>
</dbReference>
<feature type="region of interest" description="Disordered" evidence="1">
    <location>
        <begin position="662"/>
        <end position="724"/>
    </location>
</feature>
<evidence type="ECO:0000313" key="3">
    <source>
        <dbReference type="EMBL" id="TYR64960.1"/>
    </source>
</evidence>
<dbReference type="InterPro" id="IPR001584">
    <property type="entry name" value="Integrase_cat-core"/>
</dbReference>
<protein>
    <submittedName>
        <fullName evidence="3">Transposase</fullName>
    </submittedName>
</protein>
<dbReference type="AlphaFoldDB" id="A0A5D4JL64"/>
<dbReference type="RefSeq" id="WP_030812324.1">
    <property type="nucleotide sequence ID" value="NZ_VSZQ01000034.1"/>
</dbReference>
<keyword evidence="4" id="KW-1185">Reference proteome</keyword>
<feature type="domain" description="Integrase catalytic" evidence="2">
    <location>
        <begin position="256"/>
        <end position="484"/>
    </location>
</feature>
<sequence length="724" mass="79906">MSQWTTTLRPGLPIAFDGEQFTVAEIEGRRVLLRQVAVAGPPKLRQVDISILLGDPSTEILAQAPAETTSSAALLSGLAGEEDDELTVKVQHIQEVLTGYRLGDAALALSGEPRADFLPGVSLLHRYAVKAAELGIGVTTVRRWTAAFRKAGPAGLVPDRAVRSVVERADHRWVEMAEEVLKGHVKASRPVRGLILTEIEERLAAQHGEGTVPLPGLTMGYELLRHLSKGTNAFEGSTKGKRSIADAPQGTYGRLHASRPGEYVVLDTNSLDVFAMEPLTCRWVRCELTVAMDLYSRCIVGLRLTPVSTKSVDVAGVLYETVRPRERRTGEPLPYAGVPSTVVVDAQKLVDRHGQLLLPTVATETVIYDHGKVYLSNHIRSVCAKLRISLQPARPKTPTDKPVERWFRTLNEGLLAALPGYKGSDVHSRGEKVEDEAFFFLDELEAVIRDWITTVYHRRHHRGLCIPEVPGLKLSPLEMFEHGVTRAGPLRIPLRPHLALDFLHEFRVPIHHYGVDIDGLRYNGDGLNSYRNQPSPYRGVDAGKWPVAIDSGDITRAYFQDPHTRTWHVLRWEHAAALGMPVSREALGYARRLSRQKDRFPDTKRALVELLERWGAGLTRDRTERRMAVRLSQERLRMIGDDETPGSADDITSLPALRKVAAAGGPGATRDETPASDLHLVDAAAEAPGGDDDEDDEVQADVPGVENVGPVDENAYYADVWESR</sequence>
<dbReference type="PROSITE" id="PS50994">
    <property type="entry name" value="INTEGRASE"/>
    <property type="match status" value="1"/>
</dbReference>
<dbReference type="GO" id="GO:0015074">
    <property type="term" value="P:DNA integration"/>
    <property type="evidence" value="ECO:0007669"/>
    <property type="project" value="InterPro"/>
</dbReference>
<gene>
    <name evidence="3" type="ORF">FY004_08645</name>
</gene>
<dbReference type="Gene3D" id="3.30.420.10">
    <property type="entry name" value="Ribonuclease H-like superfamily/Ribonuclease H"/>
    <property type="match status" value="1"/>
</dbReference>
<dbReference type="Proteomes" id="UP000323242">
    <property type="component" value="Unassembled WGS sequence"/>
</dbReference>
<comment type="caution">
    <text evidence="3">The sequence shown here is derived from an EMBL/GenBank/DDBJ whole genome shotgun (WGS) entry which is preliminary data.</text>
</comment>
<dbReference type="PANTHER" id="PTHR35004">
    <property type="entry name" value="TRANSPOSASE RV3428C-RELATED"/>
    <property type="match status" value="1"/>
</dbReference>
<evidence type="ECO:0000256" key="1">
    <source>
        <dbReference type="SAM" id="MobiDB-lite"/>
    </source>
</evidence>
<organism evidence="3 4">
    <name type="scientific">Streptomyces parvus</name>
    <dbReference type="NCBI Taxonomy" id="66428"/>
    <lineage>
        <taxon>Bacteria</taxon>
        <taxon>Bacillati</taxon>
        <taxon>Actinomycetota</taxon>
        <taxon>Actinomycetes</taxon>
        <taxon>Kitasatosporales</taxon>
        <taxon>Streptomycetaceae</taxon>
        <taxon>Streptomyces</taxon>
    </lineage>
</organism>
<name>A0A5D4JL64_9ACTN</name>
<dbReference type="GO" id="GO:0003676">
    <property type="term" value="F:nucleic acid binding"/>
    <property type="evidence" value="ECO:0007669"/>
    <property type="project" value="InterPro"/>
</dbReference>
<dbReference type="InterPro" id="IPR012337">
    <property type="entry name" value="RNaseH-like_sf"/>
</dbReference>